<organism evidence="2">
    <name type="scientific">Skeletonema marinoi</name>
    <dbReference type="NCBI Taxonomy" id="267567"/>
    <lineage>
        <taxon>Eukaryota</taxon>
        <taxon>Sar</taxon>
        <taxon>Stramenopiles</taxon>
        <taxon>Ochrophyta</taxon>
        <taxon>Bacillariophyta</taxon>
        <taxon>Coscinodiscophyceae</taxon>
        <taxon>Thalassiosirophycidae</taxon>
        <taxon>Thalassiosirales</taxon>
        <taxon>Skeletonemataceae</taxon>
        <taxon>Skeletonema</taxon>
        <taxon>Skeletonema marinoi-dohrnii complex</taxon>
    </lineage>
</organism>
<dbReference type="AlphaFoldDB" id="A0A7S2LHG5"/>
<evidence type="ECO:0000256" key="1">
    <source>
        <dbReference type="SAM" id="MobiDB-lite"/>
    </source>
</evidence>
<feature type="region of interest" description="Disordered" evidence="1">
    <location>
        <begin position="158"/>
        <end position="217"/>
    </location>
</feature>
<gene>
    <name evidence="3" type="ORF">QTG54_004830</name>
    <name evidence="2" type="ORF">SMAR0320_LOCUS12056</name>
</gene>
<accession>A0A7S2LHG5</accession>
<feature type="region of interest" description="Disordered" evidence="1">
    <location>
        <begin position="251"/>
        <end position="280"/>
    </location>
</feature>
<feature type="compositionally biased region" description="Polar residues" evidence="1">
    <location>
        <begin position="1"/>
        <end position="14"/>
    </location>
</feature>
<feature type="compositionally biased region" description="Acidic residues" evidence="1">
    <location>
        <begin position="257"/>
        <end position="280"/>
    </location>
</feature>
<sequence length="364" mass="40616">MNSKEVPPESSTSGRRSRRNNDDDAAAANAARRTVNRDFMNMFANLDLNLGSSHRVAAVSNHHDNRIYEGNHRTPRPVTAMPQMPVFSTVRAPIMYGEIREPWGNLRPPSATVDMTPPTLPDIRSLFAPILAPQREPVEGTANDDDASFGSLPALVQRVDSSDEESSDDEENEVMTYGSLPSLVTRSDSSDDEEDDCSLPSLITRNSSDEEDSLPPLLRRRIHQTTGNVGRLSGDIRGIPPLFQRRISLLQRRDNSDSDDNDSDDNSDCSSEDSDESDGETYWEAAELEMETSNNHFDNEAILIDNGTGISSSQRRVDRFSGSSSVRRNLSRVRCRCLARVSNAQAWTTLRDNMNNMRVRRTVQ</sequence>
<protein>
    <submittedName>
        <fullName evidence="2">Uncharacterized protein</fullName>
    </submittedName>
</protein>
<proteinExistence type="predicted"/>
<feature type="compositionally biased region" description="Acidic residues" evidence="1">
    <location>
        <begin position="162"/>
        <end position="173"/>
    </location>
</feature>
<evidence type="ECO:0000313" key="4">
    <source>
        <dbReference type="Proteomes" id="UP001224775"/>
    </source>
</evidence>
<reference evidence="2" key="1">
    <citation type="submission" date="2021-01" db="EMBL/GenBank/DDBJ databases">
        <authorList>
            <person name="Corre E."/>
            <person name="Pelletier E."/>
            <person name="Niang G."/>
            <person name="Scheremetjew M."/>
            <person name="Finn R."/>
            <person name="Kale V."/>
            <person name="Holt S."/>
            <person name="Cochrane G."/>
            <person name="Meng A."/>
            <person name="Brown T."/>
            <person name="Cohen L."/>
        </authorList>
    </citation>
    <scope>NUCLEOTIDE SEQUENCE</scope>
    <source>
        <strain evidence="2">SM1012Den-03</strain>
    </source>
</reference>
<reference evidence="3" key="2">
    <citation type="submission" date="2023-06" db="EMBL/GenBank/DDBJ databases">
        <title>Survivors Of The Sea: Transcriptome response of Skeletonema marinoi to long-term dormancy.</title>
        <authorList>
            <person name="Pinder M.I.M."/>
            <person name="Kourtchenko O."/>
            <person name="Robertson E.K."/>
            <person name="Larsson T."/>
            <person name="Maumus F."/>
            <person name="Osuna-Cruz C.M."/>
            <person name="Vancaester E."/>
            <person name="Stenow R."/>
            <person name="Vandepoele K."/>
            <person name="Ploug H."/>
            <person name="Bruchert V."/>
            <person name="Godhe A."/>
            <person name="Topel M."/>
        </authorList>
    </citation>
    <scope>NUCLEOTIDE SEQUENCE</scope>
    <source>
        <strain evidence="3">R05AC</strain>
    </source>
</reference>
<evidence type="ECO:0000313" key="2">
    <source>
        <dbReference type="EMBL" id="CAD9606032.1"/>
    </source>
</evidence>
<keyword evidence="4" id="KW-1185">Reference proteome</keyword>
<dbReference type="EMBL" id="JATAAI010000007">
    <property type="protein sequence ID" value="KAK1744297.1"/>
    <property type="molecule type" value="Genomic_DNA"/>
</dbReference>
<evidence type="ECO:0000313" key="3">
    <source>
        <dbReference type="EMBL" id="KAK1744297.1"/>
    </source>
</evidence>
<name>A0A7S2LHG5_9STRA</name>
<dbReference type="EMBL" id="HBGZ01016844">
    <property type="protein sequence ID" value="CAD9606032.1"/>
    <property type="molecule type" value="Transcribed_RNA"/>
</dbReference>
<dbReference type="Proteomes" id="UP001224775">
    <property type="component" value="Unassembled WGS sequence"/>
</dbReference>
<feature type="region of interest" description="Disordered" evidence="1">
    <location>
        <begin position="1"/>
        <end position="29"/>
    </location>
</feature>